<dbReference type="GO" id="GO:0006508">
    <property type="term" value="P:proteolysis"/>
    <property type="evidence" value="ECO:0007669"/>
    <property type="project" value="UniProtKB-KW"/>
</dbReference>
<feature type="transmembrane region" description="Helical" evidence="8">
    <location>
        <begin position="86"/>
        <end position="106"/>
    </location>
</feature>
<reference evidence="9 10" key="1">
    <citation type="submission" date="2015-11" db="EMBL/GenBank/DDBJ databases">
        <title>Description and complete genome sequence of a novel strain predominating in hypersaline microbial mats and representing a new family of the Bacteriodetes phylum.</title>
        <authorList>
            <person name="Spring S."/>
            <person name="Bunk B."/>
            <person name="Sproer C."/>
            <person name="Klenk H.-P."/>
        </authorList>
    </citation>
    <scope>NUCLEOTIDE SEQUENCE [LARGE SCALE GENOMIC DNA]</scope>
    <source>
        <strain evidence="9 10">L21-Spi-D4</strain>
    </source>
</reference>
<keyword evidence="10" id="KW-1185">Reference proteome</keyword>
<proteinExistence type="predicted"/>
<evidence type="ECO:0000256" key="1">
    <source>
        <dbReference type="ARBA" id="ARBA00004651"/>
    </source>
</evidence>
<evidence type="ECO:0000313" key="9">
    <source>
        <dbReference type="EMBL" id="ALO14691.1"/>
    </source>
</evidence>
<evidence type="ECO:0000256" key="7">
    <source>
        <dbReference type="ARBA" id="ARBA00023136"/>
    </source>
</evidence>
<keyword evidence="4 8" id="KW-0812">Transmembrane</keyword>
<keyword evidence="5" id="KW-0378">Hydrolase</keyword>
<dbReference type="AlphaFoldDB" id="A0A0S2HX95"/>
<evidence type="ECO:0000256" key="5">
    <source>
        <dbReference type="ARBA" id="ARBA00022801"/>
    </source>
</evidence>
<keyword evidence="7 8" id="KW-0472">Membrane</keyword>
<sequence length="177" mass="20233">MNRTKTIKKYLTSGFNWRIAFAFLAGAITSALLMDFPFFSNPIKDTAITTDFSNLLATLTAWVIKINGYEVTLNAPSILFTKSNGIYFAFGCLGYRQIIWFSVFLLISPGKPIHKTWFIPIGIIIIEFSNVLRAAIIGISNYHNPQSFEIIHAQGTIWFVYGTVLLLWLFWLEFFKK</sequence>
<dbReference type="EMBL" id="CP013118">
    <property type="protein sequence ID" value="ALO14691.1"/>
    <property type="molecule type" value="Genomic_DNA"/>
</dbReference>
<feature type="transmembrane region" description="Helical" evidence="8">
    <location>
        <begin position="118"/>
        <end position="139"/>
    </location>
</feature>
<comment type="subcellular location">
    <subcellularLocation>
        <location evidence="1">Cell membrane</location>
        <topology evidence="1">Multi-pass membrane protein</topology>
    </subcellularLocation>
</comment>
<dbReference type="RefSeq" id="WP_057952211.1">
    <property type="nucleotide sequence ID" value="NZ_CP013118.1"/>
</dbReference>
<dbReference type="OrthoDB" id="678161at2"/>
<accession>A0A0S2HX95</accession>
<evidence type="ECO:0000313" key="10">
    <source>
        <dbReference type="Proteomes" id="UP000064893"/>
    </source>
</evidence>
<feature type="transmembrane region" description="Helical" evidence="8">
    <location>
        <begin position="20"/>
        <end position="39"/>
    </location>
</feature>
<dbReference type="GO" id="GO:0008233">
    <property type="term" value="F:peptidase activity"/>
    <property type="evidence" value="ECO:0007669"/>
    <property type="project" value="UniProtKB-KW"/>
</dbReference>
<evidence type="ECO:0000256" key="3">
    <source>
        <dbReference type="ARBA" id="ARBA00022670"/>
    </source>
</evidence>
<dbReference type="Proteomes" id="UP000064893">
    <property type="component" value="Chromosome"/>
</dbReference>
<feature type="transmembrane region" description="Helical" evidence="8">
    <location>
        <begin position="151"/>
        <end position="172"/>
    </location>
</feature>
<organism evidence="9 10">
    <name type="scientific">Salinivirga cyanobacteriivorans</name>
    <dbReference type="NCBI Taxonomy" id="1307839"/>
    <lineage>
        <taxon>Bacteria</taxon>
        <taxon>Pseudomonadati</taxon>
        <taxon>Bacteroidota</taxon>
        <taxon>Bacteroidia</taxon>
        <taxon>Bacteroidales</taxon>
        <taxon>Salinivirgaceae</taxon>
        <taxon>Salinivirga</taxon>
    </lineage>
</organism>
<keyword evidence="2" id="KW-1003">Cell membrane</keyword>
<evidence type="ECO:0000256" key="4">
    <source>
        <dbReference type="ARBA" id="ARBA00022692"/>
    </source>
</evidence>
<dbReference type="InterPro" id="IPR019127">
    <property type="entry name" value="Exosortase"/>
</dbReference>
<evidence type="ECO:0000256" key="8">
    <source>
        <dbReference type="SAM" id="Phobius"/>
    </source>
</evidence>
<dbReference type="STRING" id="1307839.L21SP5_01024"/>
<keyword evidence="3" id="KW-0645">Protease</keyword>
<protein>
    <submittedName>
        <fullName evidence="9">Exosortase family protein XrtF</fullName>
    </submittedName>
</protein>
<dbReference type="Pfam" id="PF09721">
    <property type="entry name" value="Exosortase_EpsH"/>
    <property type="match status" value="1"/>
</dbReference>
<gene>
    <name evidence="9" type="ORF">L21SP5_01024</name>
</gene>
<dbReference type="InterPro" id="IPR026392">
    <property type="entry name" value="Exo/Archaeosortase_dom"/>
</dbReference>
<keyword evidence="6 8" id="KW-1133">Transmembrane helix</keyword>
<evidence type="ECO:0000256" key="2">
    <source>
        <dbReference type="ARBA" id="ARBA00022475"/>
    </source>
</evidence>
<name>A0A0S2HX95_9BACT</name>
<dbReference type="GO" id="GO:0005886">
    <property type="term" value="C:plasma membrane"/>
    <property type="evidence" value="ECO:0007669"/>
    <property type="project" value="UniProtKB-SubCell"/>
</dbReference>
<evidence type="ECO:0000256" key="6">
    <source>
        <dbReference type="ARBA" id="ARBA00022989"/>
    </source>
</evidence>
<dbReference type="KEGG" id="blq:L21SP5_01024"/>
<dbReference type="NCBIfam" id="TIGR04178">
    <property type="entry name" value="exo_archaeo"/>
    <property type="match status" value="1"/>
</dbReference>